<organism evidence="1">
    <name type="scientific">Physcomitrium patens</name>
    <name type="common">Spreading-leaved earth moss</name>
    <name type="synonym">Physcomitrella patens</name>
    <dbReference type="NCBI Taxonomy" id="3218"/>
    <lineage>
        <taxon>Eukaryota</taxon>
        <taxon>Viridiplantae</taxon>
        <taxon>Streptophyta</taxon>
        <taxon>Embryophyta</taxon>
        <taxon>Bryophyta</taxon>
        <taxon>Bryophytina</taxon>
        <taxon>Bryopsida</taxon>
        <taxon>Funariidae</taxon>
        <taxon>Funariales</taxon>
        <taxon>Funariaceae</taxon>
        <taxon>Physcomitrium</taxon>
    </lineage>
</organism>
<dbReference type="EnsemblPlants" id="Pp3c24_16580V3.1">
    <property type="protein sequence ID" value="PAC:32909013.CDS.1"/>
    <property type="gene ID" value="Pp3c24_16580"/>
</dbReference>
<reference evidence="1 3" key="1">
    <citation type="journal article" date="2008" name="Science">
        <title>The Physcomitrella genome reveals evolutionary insights into the conquest of land by plants.</title>
        <authorList>
            <person name="Rensing S."/>
            <person name="Lang D."/>
            <person name="Zimmer A."/>
            <person name="Terry A."/>
            <person name="Salamov A."/>
            <person name="Shapiro H."/>
            <person name="Nishiyama T."/>
            <person name="Perroud P.-F."/>
            <person name="Lindquist E."/>
            <person name="Kamisugi Y."/>
            <person name="Tanahashi T."/>
            <person name="Sakakibara K."/>
            <person name="Fujita T."/>
            <person name="Oishi K."/>
            <person name="Shin-I T."/>
            <person name="Kuroki Y."/>
            <person name="Toyoda A."/>
            <person name="Suzuki Y."/>
            <person name="Hashimoto A."/>
            <person name="Yamaguchi K."/>
            <person name="Sugano A."/>
            <person name="Kohara Y."/>
            <person name="Fujiyama A."/>
            <person name="Anterola A."/>
            <person name="Aoki S."/>
            <person name="Ashton N."/>
            <person name="Barbazuk W.B."/>
            <person name="Barker E."/>
            <person name="Bennetzen J."/>
            <person name="Bezanilla M."/>
            <person name="Blankenship R."/>
            <person name="Cho S.H."/>
            <person name="Dutcher S."/>
            <person name="Estelle M."/>
            <person name="Fawcett J.A."/>
            <person name="Gundlach H."/>
            <person name="Hanada K."/>
            <person name="Heyl A."/>
            <person name="Hicks K.A."/>
            <person name="Hugh J."/>
            <person name="Lohr M."/>
            <person name="Mayer K."/>
            <person name="Melkozernov A."/>
            <person name="Murata T."/>
            <person name="Nelson D."/>
            <person name="Pils B."/>
            <person name="Prigge M."/>
            <person name="Reiss B."/>
            <person name="Renner T."/>
            <person name="Rombauts S."/>
            <person name="Rushton P."/>
            <person name="Sanderfoot A."/>
            <person name="Schween G."/>
            <person name="Shiu S.-H."/>
            <person name="Stueber K."/>
            <person name="Theodoulou F.L."/>
            <person name="Tu H."/>
            <person name="Van de Peer Y."/>
            <person name="Verrier P.J."/>
            <person name="Waters E."/>
            <person name="Wood A."/>
            <person name="Yang L."/>
            <person name="Cove D."/>
            <person name="Cuming A."/>
            <person name="Hasebe M."/>
            <person name="Lucas S."/>
            <person name="Mishler D.B."/>
            <person name="Reski R."/>
            <person name="Grigoriev I."/>
            <person name="Quatrano R.S."/>
            <person name="Boore J.L."/>
        </authorList>
    </citation>
    <scope>NUCLEOTIDE SEQUENCE [LARGE SCALE GENOMIC DNA]</scope>
    <source>
        <strain evidence="2 3">cv. Gransden 2004</strain>
    </source>
</reference>
<gene>
    <name evidence="1" type="ORF">PHYPA_029177</name>
</gene>
<evidence type="ECO:0000313" key="2">
    <source>
        <dbReference type="EnsemblPlants" id="PAC:32909013.CDS.1"/>
    </source>
</evidence>
<proteinExistence type="predicted"/>
<keyword evidence="3" id="KW-1185">Reference proteome</keyword>
<protein>
    <submittedName>
        <fullName evidence="1 2">Uncharacterized protein</fullName>
    </submittedName>
</protein>
<sequence>MGNRVDPLTTLPCSHPIPRSQSHCADTEFGDWDEVNARARTTATPLPNPAQSHNTIMIFCAPSMLPSGASSSEIPSSMRKAVIENFQAPSVRGLSLGHGLHRNGRSIHRLTQNPLNTTYTAGNHT</sequence>
<evidence type="ECO:0000313" key="3">
    <source>
        <dbReference type="Proteomes" id="UP000006727"/>
    </source>
</evidence>
<reference evidence="1 3" key="2">
    <citation type="journal article" date="2018" name="Plant J.">
        <title>The Physcomitrella patens chromosome-scale assembly reveals moss genome structure and evolution.</title>
        <authorList>
            <person name="Lang D."/>
            <person name="Ullrich K.K."/>
            <person name="Murat F."/>
            <person name="Fuchs J."/>
            <person name="Jenkins J."/>
            <person name="Haas F.B."/>
            <person name="Piednoel M."/>
            <person name="Gundlach H."/>
            <person name="Van Bel M."/>
            <person name="Meyberg R."/>
            <person name="Vives C."/>
            <person name="Morata J."/>
            <person name="Symeonidi A."/>
            <person name="Hiss M."/>
            <person name="Muchero W."/>
            <person name="Kamisugi Y."/>
            <person name="Saleh O."/>
            <person name="Blanc G."/>
            <person name="Decker E.L."/>
            <person name="van Gessel N."/>
            <person name="Grimwood J."/>
            <person name="Hayes R.D."/>
            <person name="Graham S.W."/>
            <person name="Gunter L.E."/>
            <person name="McDaniel S.F."/>
            <person name="Hoernstein S.N.W."/>
            <person name="Larsson A."/>
            <person name="Li F.W."/>
            <person name="Perroud P.F."/>
            <person name="Phillips J."/>
            <person name="Ranjan P."/>
            <person name="Rokshar D.S."/>
            <person name="Rothfels C.J."/>
            <person name="Schneider L."/>
            <person name="Shu S."/>
            <person name="Stevenson D.W."/>
            <person name="Thummler F."/>
            <person name="Tillich M."/>
            <person name="Villarreal Aguilar J.C."/>
            <person name="Widiez T."/>
            <person name="Wong G.K."/>
            <person name="Wymore A."/>
            <person name="Zhang Y."/>
            <person name="Zimmer A.D."/>
            <person name="Quatrano R.S."/>
            <person name="Mayer K.F.X."/>
            <person name="Goodstein D."/>
            <person name="Casacuberta J.M."/>
            <person name="Vandepoele K."/>
            <person name="Reski R."/>
            <person name="Cuming A.C."/>
            <person name="Tuskan G.A."/>
            <person name="Maumus F."/>
            <person name="Salse J."/>
            <person name="Schmutz J."/>
            <person name="Rensing S.A."/>
        </authorList>
    </citation>
    <scope>NUCLEOTIDE SEQUENCE [LARGE SCALE GENOMIC DNA]</scope>
    <source>
        <strain evidence="2 3">cv. Gransden 2004</strain>
    </source>
</reference>
<dbReference type="Gramene" id="Pp3c24_16580V3.1">
    <property type="protein sequence ID" value="PAC:32909013.CDS.1"/>
    <property type="gene ID" value="Pp3c24_16580"/>
</dbReference>
<name>A0A2K1IH31_PHYPA</name>
<accession>A0A2K1IH31</accession>
<reference evidence="2" key="3">
    <citation type="submission" date="2020-12" db="UniProtKB">
        <authorList>
            <consortium name="EnsemblPlants"/>
        </authorList>
    </citation>
    <scope>IDENTIFICATION</scope>
</reference>
<dbReference type="AlphaFoldDB" id="A0A2K1IH31"/>
<dbReference type="EMBL" id="ABEU02000024">
    <property type="protein sequence ID" value="PNR28585.1"/>
    <property type="molecule type" value="Genomic_DNA"/>
</dbReference>
<dbReference type="InParanoid" id="A0A2K1IH31"/>
<evidence type="ECO:0000313" key="1">
    <source>
        <dbReference type="EMBL" id="PNR28585.1"/>
    </source>
</evidence>
<dbReference type="Proteomes" id="UP000006727">
    <property type="component" value="Chromosome 24"/>
</dbReference>